<proteinExistence type="predicted"/>
<evidence type="ECO:0000313" key="1">
    <source>
        <dbReference type="EMBL" id="CDW51295.1"/>
    </source>
</evidence>
<organism evidence="1">
    <name type="scientific">Lepeophtheirus salmonis</name>
    <name type="common">Salmon louse</name>
    <name type="synonym">Caligus salmonis</name>
    <dbReference type="NCBI Taxonomy" id="72036"/>
    <lineage>
        <taxon>Eukaryota</taxon>
        <taxon>Metazoa</taxon>
        <taxon>Ecdysozoa</taxon>
        <taxon>Arthropoda</taxon>
        <taxon>Crustacea</taxon>
        <taxon>Multicrustacea</taxon>
        <taxon>Hexanauplia</taxon>
        <taxon>Copepoda</taxon>
        <taxon>Siphonostomatoida</taxon>
        <taxon>Caligidae</taxon>
        <taxon>Lepeophtheirus</taxon>
    </lineage>
</organism>
<dbReference type="AlphaFoldDB" id="A0A0K2VLP6"/>
<protein>
    <submittedName>
        <fullName evidence="1">Uncharacterized protein</fullName>
    </submittedName>
</protein>
<dbReference type="EMBL" id="HACA01033933">
    <property type="protein sequence ID" value="CDW51295.1"/>
    <property type="molecule type" value="Transcribed_RNA"/>
</dbReference>
<accession>A0A0K2VLP6</accession>
<name>A0A0K2VLP6_LEPSM</name>
<feature type="non-terminal residue" evidence="1">
    <location>
        <position position="1"/>
    </location>
</feature>
<sequence>CLNGVCEYNRTHLAGKTLRHFLTGSGYLMCCITFKPIPLKNTGAEEYFWHFLLLPLDVTSLYKVF</sequence>
<reference evidence="1" key="1">
    <citation type="submission" date="2014-05" db="EMBL/GenBank/DDBJ databases">
        <authorList>
            <person name="Chronopoulou M."/>
        </authorList>
    </citation>
    <scope>NUCLEOTIDE SEQUENCE</scope>
    <source>
        <tissue evidence="1">Whole organism</tissue>
    </source>
</reference>